<organism evidence="2 3">
    <name type="scientific">Stygiolobus caldivivus</name>
    <dbReference type="NCBI Taxonomy" id="2824673"/>
    <lineage>
        <taxon>Archaea</taxon>
        <taxon>Thermoproteota</taxon>
        <taxon>Thermoprotei</taxon>
        <taxon>Sulfolobales</taxon>
        <taxon>Sulfolobaceae</taxon>
        <taxon>Stygiolobus</taxon>
    </lineage>
</organism>
<name>A0A8D5U6Y7_9CREN</name>
<dbReference type="KEGG" id="csty:KN1_14150"/>
<dbReference type="EMBL" id="AP024597">
    <property type="protein sequence ID" value="BCU70118.1"/>
    <property type="molecule type" value="Genomic_DNA"/>
</dbReference>
<keyword evidence="2" id="KW-0238">DNA-binding</keyword>
<keyword evidence="3" id="KW-1185">Reference proteome</keyword>
<proteinExistence type="predicted"/>
<dbReference type="SMART" id="SM00748">
    <property type="entry name" value="HEPN"/>
    <property type="match status" value="1"/>
</dbReference>
<dbReference type="Proteomes" id="UP000825123">
    <property type="component" value="Chromosome"/>
</dbReference>
<dbReference type="InterPro" id="IPR007842">
    <property type="entry name" value="HEPN_dom"/>
</dbReference>
<gene>
    <name evidence="2" type="ORF">KN1_14150</name>
</gene>
<dbReference type="SUPFAM" id="SSF81593">
    <property type="entry name" value="Nucleotidyltransferase substrate binding subunit/domain"/>
    <property type="match status" value="1"/>
</dbReference>
<dbReference type="Pfam" id="PF05168">
    <property type="entry name" value="HEPN"/>
    <property type="match status" value="1"/>
</dbReference>
<protein>
    <submittedName>
        <fullName evidence="2">DNA-binding protein</fullName>
    </submittedName>
</protein>
<reference evidence="2 3" key="1">
    <citation type="submission" date="2021-04" db="EMBL/GenBank/DDBJ databases">
        <title>Complete genome sequence of Stygiolobus sp. KN-1.</title>
        <authorList>
            <person name="Nakamura K."/>
            <person name="Sakai H."/>
            <person name="Kurosawa N."/>
        </authorList>
    </citation>
    <scope>NUCLEOTIDE SEQUENCE [LARGE SCALE GENOMIC DNA]</scope>
    <source>
        <strain evidence="2 3">KN-1</strain>
    </source>
</reference>
<evidence type="ECO:0000313" key="3">
    <source>
        <dbReference type="Proteomes" id="UP000825123"/>
    </source>
</evidence>
<dbReference type="AlphaFoldDB" id="A0A8D5U6Y7"/>
<evidence type="ECO:0000259" key="1">
    <source>
        <dbReference type="PROSITE" id="PS50910"/>
    </source>
</evidence>
<dbReference type="PROSITE" id="PS50910">
    <property type="entry name" value="HEPN"/>
    <property type="match status" value="1"/>
</dbReference>
<dbReference type="GeneID" id="66163133"/>
<dbReference type="Gene3D" id="1.20.120.330">
    <property type="entry name" value="Nucleotidyltransferases domain 2"/>
    <property type="match status" value="1"/>
</dbReference>
<dbReference type="RefSeq" id="WP_221286519.1">
    <property type="nucleotide sequence ID" value="NZ_AP024597.1"/>
</dbReference>
<feature type="domain" description="HEPN" evidence="1">
    <location>
        <begin position="9"/>
        <end position="126"/>
    </location>
</feature>
<dbReference type="GO" id="GO:0003677">
    <property type="term" value="F:DNA binding"/>
    <property type="evidence" value="ECO:0007669"/>
    <property type="project" value="UniProtKB-KW"/>
</dbReference>
<accession>A0A8D5U6Y7</accession>
<evidence type="ECO:0000313" key="2">
    <source>
        <dbReference type="EMBL" id="BCU70118.1"/>
    </source>
</evidence>
<sequence>MHGLHIELCKKALEYLVSSEEAFKRGLYNASGLLSQVSAELAVKATISYLGYTFPETHEIRKPLSLLSAFALKDEITEFVRGKRGELILLEDARQRGQYLSYGLTREDAEVCLGTAKEVIGLVRKVWGEKWCSG</sequence>